<organism evidence="5">
    <name type="scientific">freshwater metagenome</name>
    <dbReference type="NCBI Taxonomy" id="449393"/>
    <lineage>
        <taxon>unclassified sequences</taxon>
        <taxon>metagenomes</taxon>
        <taxon>ecological metagenomes</taxon>
    </lineage>
</organism>
<dbReference type="InterPro" id="IPR002828">
    <property type="entry name" value="SurE-like_Pase/nucleotidase"/>
</dbReference>
<evidence type="ECO:0000256" key="2">
    <source>
        <dbReference type="ARBA" id="ARBA00022723"/>
    </source>
</evidence>
<evidence type="ECO:0000256" key="3">
    <source>
        <dbReference type="ARBA" id="ARBA00022801"/>
    </source>
</evidence>
<dbReference type="SUPFAM" id="SSF64167">
    <property type="entry name" value="SurE-like"/>
    <property type="match status" value="1"/>
</dbReference>
<dbReference type="PANTHER" id="PTHR30457:SF0">
    <property type="entry name" value="PHOSPHATASE, PUTATIVE (AFU_ORTHOLOGUE AFUA_4G01070)-RELATED"/>
    <property type="match status" value="1"/>
</dbReference>
<dbReference type="GO" id="GO:0008252">
    <property type="term" value="F:nucleotidase activity"/>
    <property type="evidence" value="ECO:0007669"/>
    <property type="project" value="InterPro"/>
</dbReference>
<protein>
    <submittedName>
        <fullName evidence="5">Unannotated protein</fullName>
    </submittedName>
</protein>
<comment type="similarity">
    <text evidence="1">Belongs to the SurE nucleotidase family.</text>
</comment>
<evidence type="ECO:0000259" key="4">
    <source>
        <dbReference type="Pfam" id="PF01975"/>
    </source>
</evidence>
<evidence type="ECO:0000313" key="5">
    <source>
        <dbReference type="EMBL" id="CAB4542054.1"/>
    </source>
</evidence>
<feature type="domain" description="Survival protein SurE-like phosphatase/nucleotidase" evidence="4">
    <location>
        <begin position="67"/>
        <end position="250"/>
    </location>
</feature>
<dbReference type="InterPro" id="IPR030048">
    <property type="entry name" value="SurE"/>
</dbReference>
<name>A0A6J6BTL7_9ZZZZ</name>
<reference evidence="5" key="1">
    <citation type="submission" date="2020-05" db="EMBL/GenBank/DDBJ databases">
        <authorList>
            <person name="Chiriac C."/>
            <person name="Salcher M."/>
            <person name="Ghai R."/>
            <person name="Kavagutti S V."/>
        </authorList>
    </citation>
    <scope>NUCLEOTIDE SEQUENCE</scope>
</reference>
<dbReference type="AlphaFoldDB" id="A0A6J6BTL7"/>
<dbReference type="Pfam" id="PF01975">
    <property type="entry name" value="SurE"/>
    <property type="match status" value="1"/>
</dbReference>
<keyword evidence="2" id="KW-0479">Metal-binding</keyword>
<dbReference type="EMBL" id="CAEZSU010000017">
    <property type="protein sequence ID" value="CAB4542054.1"/>
    <property type="molecule type" value="Genomic_DNA"/>
</dbReference>
<dbReference type="PANTHER" id="PTHR30457">
    <property type="entry name" value="5'-NUCLEOTIDASE SURE"/>
    <property type="match status" value="1"/>
</dbReference>
<dbReference type="Gene3D" id="3.40.1210.10">
    <property type="entry name" value="Survival protein SurE-like phosphatase/nucleotidase"/>
    <property type="match status" value="1"/>
</dbReference>
<accession>A0A6J6BTL7</accession>
<sequence length="296" mass="29960">MNLLCPRVPSVTRQEKDTMKTQFSPKHALGVVVVAAALLLGACGSSSSDSAKSDASTTTAAPKTLKIVVTNDDGYDSEGINAITEALRAQPNVEVTVVAPATQQSGKGGTVTGGTLSATDLKTKGGYPVKAVAGTPADAMIWAIDQKGISFTPDFVVSGINAGANLGPVVDISGTVGAARAAVQRGIPAIAASNGALAGPFAPTESAKVVIEWFNKNRDAIANGTIDKTQVFNLNIPTCATGSVRGEVVVPISTTDNSFLTKQPDCTSTAPAPSNDVGAYMIGFAPLSMLSAKPAA</sequence>
<keyword evidence="3" id="KW-0378">Hydrolase</keyword>
<gene>
    <name evidence="5" type="ORF">UFOPK1495_00258</name>
</gene>
<evidence type="ECO:0000256" key="1">
    <source>
        <dbReference type="ARBA" id="ARBA00011062"/>
    </source>
</evidence>
<dbReference type="InterPro" id="IPR036523">
    <property type="entry name" value="SurE-like_sf"/>
</dbReference>
<dbReference type="GO" id="GO:0046872">
    <property type="term" value="F:metal ion binding"/>
    <property type="evidence" value="ECO:0007669"/>
    <property type="project" value="UniProtKB-KW"/>
</dbReference>
<proteinExistence type="inferred from homology"/>